<feature type="compositionally biased region" description="Polar residues" evidence="1">
    <location>
        <begin position="1106"/>
        <end position="1126"/>
    </location>
</feature>
<dbReference type="NCBIfam" id="TIGR03696">
    <property type="entry name" value="Rhs_assc_core"/>
    <property type="match status" value="1"/>
</dbReference>
<evidence type="ECO:0000313" key="5">
    <source>
        <dbReference type="Proteomes" id="UP001595735"/>
    </source>
</evidence>
<dbReference type="Gene3D" id="2.180.10.10">
    <property type="entry name" value="RHS repeat-associated core"/>
    <property type="match status" value="1"/>
</dbReference>
<protein>
    <submittedName>
        <fullName evidence="4">DUF6443 domain-containing protein</fullName>
    </submittedName>
</protein>
<dbReference type="InterPro" id="IPR045619">
    <property type="entry name" value="DUF6443"/>
</dbReference>
<feature type="chain" id="PRO_5045691526" evidence="2">
    <location>
        <begin position="20"/>
        <end position="1180"/>
    </location>
</feature>
<dbReference type="InterPro" id="IPR022385">
    <property type="entry name" value="Rhs_assc_core"/>
</dbReference>
<comment type="caution">
    <text evidence="4">The sequence shown here is derived from an EMBL/GenBank/DDBJ whole genome shotgun (WGS) entry which is preliminary data.</text>
</comment>
<dbReference type="PANTHER" id="PTHR32305:SF15">
    <property type="entry name" value="PROTEIN RHSA-RELATED"/>
    <property type="match status" value="1"/>
</dbReference>
<organism evidence="4 5">
    <name type="scientific">Chryseobacterium tructae</name>
    <dbReference type="NCBI Taxonomy" id="1037380"/>
    <lineage>
        <taxon>Bacteria</taxon>
        <taxon>Pseudomonadati</taxon>
        <taxon>Bacteroidota</taxon>
        <taxon>Flavobacteriia</taxon>
        <taxon>Flavobacteriales</taxon>
        <taxon>Weeksellaceae</taxon>
        <taxon>Chryseobacterium group</taxon>
        <taxon>Chryseobacterium</taxon>
    </lineage>
</organism>
<dbReference type="Pfam" id="PF20041">
    <property type="entry name" value="DUF6443"/>
    <property type="match status" value="1"/>
</dbReference>
<reference evidence="5" key="1">
    <citation type="journal article" date="2019" name="Int. J. Syst. Evol. Microbiol.">
        <title>The Global Catalogue of Microorganisms (GCM) 10K type strain sequencing project: providing services to taxonomists for standard genome sequencing and annotation.</title>
        <authorList>
            <consortium name="The Broad Institute Genomics Platform"/>
            <consortium name="The Broad Institute Genome Sequencing Center for Infectious Disease"/>
            <person name="Wu L."/>
            <person name="Ma J."/>
        </authorList>
    </citation>
    <scope>NUCLEOTIDE SEQUENCE [LARGE SCALE GENOMIC DNA]</scope>
    <source>
        <strain evidence="5">CECT 7798</strain>
    </source>
</reference>
<feature type="region of interest" description="Disordered" evidence="1">
    <location>
        <begin position="1097"/>
        <end position="1126"/>
    </location>
</feature>
<feature type="domain" description="DUF6443" evidence="3">
    <location>
        <begin position="38"/>
        <end position="155"/>
    </location>
</feature>
<dbReference type="PANTHER" id="PTHR32305">
    <property type="match status" value="1"/>
</dbReference>
<name>A0ABV7XYX3_9FLAO</name>
<evidence type="ECO:0000256" key="1">
    <source>
        <dbReference type="SAM" id="MobiDB-lite"/>
    </source>
</evidence>
<evidence type="ECO:0000256" key="2">
    <source>
        <dbReference type="SAM" id="SignalP"/>
    </source>
</evidence>
<keyword evidence="2" id="KW-0732">Signal</keyword>
<dbReference type="EMBL" id="JBHRYO010000002">
    <property type="protein sequence ID" value="MFC3756900.1"/>
    <property type="molecule type" value="Genomic_DNA"/>
</dbReference>
<feature type="signal peptide" evidence="2">
    <location>
        <begin position="1"/>
        <end position="19"/>
    </location>
</feature>
<gene>
    <name evidence="4" type="ORF">ACFONJ_13050</name>
</gene>
<dbReference type="Proteomes" id="UP001595735">
    <property type="component" value="Unassembled WGS sequence"/>
</dbReference>
<sequence length="1180" mass="132012">MKKLIIPIGTLLLMGTIKAQVQLPSGLASSANENYVYTRTYLEEKSQSDPAAKQAQSVQYFDGLGRPKQMVNVKASPQGKDVVMHFEYDQFGRQVKDYLPIPQGGTLNGAITPNPLSNVTISYGSEKIYSEKVVEKSPLDRILQQVQPGNDWVNKPVGFSYEANLANEVYQYTTKTIWENGATKSELSLSPATTYAPGTLYKNTVTDEDGNPTVEFKNGRGQTLMVRKVNSTENADTYYVYNEYDQLAFVIPPKAVNKGTAESLLNDLCYQYRYDSRNRLVEKKLPGKGWEFMVYDKADRLILTQDAVMAPKGKWLLTKYDVFGRVIYTGVLASTAKRAVLQDLIKDLVITEPRSAQGFTRNGMTIYYVNNYFMVDTETILSVNYYDTYPGYNFNPSFPSTIQGVPTLTETLSPEGRSTKGLSVMSIVKNIEDDNWTKNYTYYDTKGRAIGTYSINHLGGYTKTESKLDFAGVAQTVITKHKRLETDPERVITENFEYDHQNRLLVHKHQVDSNPIEILTQNAYNELSQLESKKVGGASLGSSLQQVDYKYNIRGWMTQINDPSNLNGKLFGYEIKYTNPVNPLYATARYNGNIAEIDWNTSNDNVLKRYTYDYYTDNKLKFGHYSEPWATAPQNSFYSEYIIYDLNGNISQLYRNAKNSSTGSAMQVDNLTYTYAGNRLQTVTDSTQNTAGYEGGGNIIEYDLNGSMTNMKDKGIQNIVYNYLNLPDRIAIQQANTLGGITTTDISHLYRADGVKVSKFFSQTGLMANPIEHITDYLDGFQYSFTGNGEICLGCRTETAFEDQAYRKTTSNQPSLVGTWTLDFVPTAEGFYSFTENRYIYQYKDHLGNIRVSFAKNTAGILGITDTNNYYPFGLNHIGGEKGVLGGYKNYKYNGKELQETGMYDYGARMYMPDIGRWGVIDPLAEKMRRHSPYNYAWDNPIMFIDPDGMFATPPDDYLDVNGRYLGSDGAATKNVRVINRSNWNDIKEEKGGTMSTAATQALQESSSIVTINNTQINSDINNANNETIADQTKERQVWIGLEVTRGDVPTAQLTSVRGPDGRDGEADVITNILPDASGKIIKTTFEGTKLIAGAQVHTHNKSQKPNHVTQPGTSPQDAQTSKSQNIPIYAVDSYIGSQKNGNTINKVISNGSTNKAGTTSSHNIGQEVLNNMVNKQKYP</sequence>
<evidence type="ECO:0000313" key="4">
    <source>
        <dbReference type="EMBL" id="MFC3756900.1"/>
    </source>
</evidence>
<keyword evidence="5" id="KW-1185">Reference proteome</keyword>
<accession>A0ABV7XYX3</accession>
<dbReference type="InterPro" id="IPR050708">
    <property type="entry name" value="T6SS_VgrG/RHS"/>
</dbReference>
<dbReference type="RefSeq" id="WP_378170222.1">
    <property type="nucleotide sequence ID" value="NZ_JBHRYO010000002.1"/>
</dbReference>
<evidence type="ECO:0000259" key="3">
    <source>
        <dbReference type="Pfam" id="PF20041"/>
    </source>
</evidence>
<proteinExistence type="predicted"/>